<dbReference type="Gene3D" id="1.20.1280.50">
    <property type="match status" value="1"/>
</dbReference>
<dbReference type="PROSITE" id="PS50181">
    <property type="entry name" value="FBOX"/>
    <property type="match status" value="1"/>
</dbReference>
<dbReference type="SUPFAM" id="SSF81383">
    <property type="entry name" value="F-box domain"/>
    <property type="match status" value="1"/>
</dbReference>
<keyword evidence="4" id="KW-1185">Reference proteome</keyword>
<evidence type="ECO:0000313" key="4">
    <source>
        <dbReference type="Proteomes" id="UP000799766"/>
    </source>
</evidence>
<evidence type="ECO:0000259" key="2">
    <source>
        <dbReference type="PROSITE" id="PS50181"/>
    </source>
</evidence>
<feature type="compositionally biased region" description="Polar residues" evidence="1">
    <location>
        <begin position="141"/>
        <end position="150"/>
    </location>
</feature>
<feature type="compositionally biased region" description="Basic and acidic residues" evidence="1">
    <location>
        <begin position="34"/>
        <end position="72"/>
    </location>
</feature>
<dbReference type="EMBL" id="MU001689">
    <property type="protein sequence ID" value="KAF2454787.1"/>
    <property type="molecule type" value="Genomic_DNA"/>
</dbReference>
<dbReference type="Pfam" id="PF12937">
    <property type="entry name" value="F-box-like"/>
    <property type="match status" value="1"/>
</dbReference>
<feature type="region of interest" description="Disordered" evidence="1">
    <location>
        <begin position="1"/>
        <end position="162"/>
    </location>
</feature>
<sequence>MASRPEVDDKVRRTAEERSVLQDSASFHTAMSRRSLDQSHEEEGHDEGPHGEQSRQERSHVEQPTKPREHTTKTPAPPRPTLRDRLHDKASRSGQSRRRSAIESFQSHRQQMKAQSTERRSSLHKMLGSIFSAVSPGEMPSPTTEASPQRSPFAPSGGTPRGSIREYFAQSLEVVGPGAFLFSSPRFSEIEYDNSLSRTSSLQVPSIKSVSVRTSEGVMPAIHRATSFSTGVGSFSEGSILDPCLGTSHTISRRVSDVLLRHENDVLQEFEEELDEVAHGRSVSFPEALLSALKSAAVCSISPMTSLPAEIISDILGYLSPLDFNAARRTCRTWMRASLSRHLLVQQLKLGGWLSGADRELKSYRERLTIEEAPSAGDEEWLLSRIIARECSVSHGWTGNGLPSQTPTESPPAAFLRTSETDFADLSNGYAGPQGRHGSGLIFQVSVCSRFVLVAESAVIYVYELCGDKIVLVSSVVCPKRVLAMSMDTTGGRYAIAALMDGRMGLVCELIARPKQTGAEPEGSLTDEELMESLSKDMDANSSSCQHPYVERRSAEIKPSSSGFAPGYSNFPETSRIAQGRGSSIPQLEAIDVQNSSRSFSLRGTTDETSRARNLINRSWNLLLPNNQFGQRGSAGSLPANLHSGHCDFETGPRTIYRNVCSEDDPPRSVAISPQRRCVAFGCANGIELHWIDAIDGLDYNRWFPLTSPSDHLYFILARPGLDTSKKLRIISSAAHPSLLPALSRRFYPSRASLAPSILNISQTNPLPHLPASSQNRSLSVSGGLTIDHFRAVPLADGYHFLYTDPHKNTLWLGADAPAGRLRLCHKVALIPPATLSTAKQFPLEPLRSTSAASVVVPVIYAAAADLTFGVRVVAVYADTIVLFSVPPDPGSPSLPERRSPMEAAAAVWPRCVLGVVVGELDGIVDVAVGTELGVPGAALTVWAFGVDGRAAAFELGSRPRDGLSGGEGERSVLRRVIRRDGEVEDLGRGDAENEMVARDTLAWAGEEDGASLVGGTRQEGKMVGKKGSRSTYFDGTLPQTLREGEEDGAGDCDVEVLDTPSLDDGYLVVRAKSG</sequence>
<feature type="compositionally biased region" description="Basic and acidic residues" evidence="1">
    <location>
        <begin position="1"/>
        <end position="20"/>
    </location>
</feature>
<proteinExistence type="predicted"/>
<protein>
    <recommendedName>
        <fullName evidence="2">F-box domain-containing protein</fullName>
    </recommendedName>
</protein>
<reference evidence="3" key="1">
    <citation type="journal article" date="2020" name="Stud. Mycol.">
        <title>101 Dothideomycetes genomes: a test case for predicting lifestyles and emergence of pathogens.</title>
        <authorList>
            <person name="Haridas S."/>
            <person name="Albert R."/>
            <person name="Binder M."/>
            <person name="Bloem J."/>
            <person name="Labutti K."/>
            <person name="Salamov A."/>
            <person name="Andreopoulos B."/>
            <person name="Baker S."/>
            <person name="Barry K."/>
            <person name="Bills G."/>
            <person name="Bluhm B."/>
            <person name="Cannon C."/>
            <person name="Castanera R."/>
            <person name="Culley D."/>
            <person name="Daum C."/>
            <person name="Ezra D."/>
            <person name="Gonzalez J."/>
            <person name="Henrissat B."/>
            <person name="Kuo A."/>
            <person name="Liang C."/>
            <person name="Lipzen A."/>
            <person name="Lutzoni F."/>
            <person name="Magnuson J."/>
            <person name="Mondo S."/>
            <person name="Nolan M."/>
            <person name="Ohm R."/>
            <person name="Pangilinan J."/>
            <person name="Park H.-J."/>
            <person name="Ramirez L."/>
            <person name="Alfaro M."/>
            <person name="Sun H."/>
            <person name="Tritt A."/>
            <person name="Yoshinaga Y."/>
            <person name="Zwiers L.-H."/>
            <person name="Turgeon B."/>
            <person name="Goodwin S."/>
            <person name="Spatafora J."/>
            <person name="Crous P."/>
            <person name="Grigoriev I."/>
        </authorList>
    </citation>
    <scope>NUCLEOTIDE SEQUENCE</scope>
    <source>
        <strain evidence="3">ATCC 16933</strain>
    </source>
</reference>
<feature type="domain" description="F-box" evidence="2">
    <location>
        <begin position="301"/>
        <end position="348"/>
    </location>
</feature>
<dbReference type="OrthoDB" id="1689567at2759"/>
<dbReference type="CDD" id="cd09917">
    <property type="entry name" value="F-box_SF"/>
    <property type="match status" value="1"/>
</dbReference>
<evidence type="ECO:0000256" key="1">
    <source>
        <dbReference type="SAM" id="MobiDB-lite"/>
    </source>
</evidence>
<gene>
    <name evidence="3" type="ORF">BDY21DRAFT_325207</name>
</gene>
<accession>A0A6A6NTF1</accession>
<feature type="compositionally biased region" description="Polar residues" evidence="1">
    <location>
        <begin position="103"/>
        <end position="115"/>
    </location>
</feature>
<dbReference type="Proteomes" id="UP000799766">
    <property type="component" value="Unassembled WGS sequence"/>
</dbReference>
<dbReference type="InterPro" id="IPR001810">
    <property type="entry name" value="F-box_dom"/>
</dbReference>
<dbReference type="InterPro" id="IPR036047">
    <property type="entry name" value="F-box-like_dom_sf"/>
</dbReference>
<name>A0A6A6NTF1_9PEZI</name>
<evidence type="ECO:0000313" key="3">
    <source>
        <dbReference type="EMBL" id="KAF2454787.1"/>
    </source>
</evidence>
<dbReference type="SMART" id="SM00256">
    <property type="entry name" value="FBOX"/>
    <property type="match status" value="1"/>
</dbReference>
<dbReference type="AlphaFoldDB" id="A0A6A6NTF1"/>
<organism evidence="3 4">
    <name type="scientific">Lineolata rhizophorae</name>
    <dbReference type="NCBI Taxonomy" id="578093"/>
    <lineage>
        <taxon>Eukaryota</taxon>
        <taxon>Fungi</taxon>
        <taxon>Dikarya</taxon>
        <taxon>Ascomycota</taxon>
        <taxon>Pezizomycotina</taxon>
        <taxon>Dothideomycetes</taxon>
        <taxon>Dothideomycetes incertae sedis</taxon>
        <taxon>Lineolatales</taxon>
        <taxon>Lineolataceae</taxon>
        <taxon>Lineolata</taxon>
    </lineage>
</organism>
<feature type="compositionally biased region" description="Basic and acidic residues" evidence="1">
    <location>
        <begin position="81"/>
        <end position="91"/>
    </location>
</feature>